<protein>
    <submittedName>
        <fullName evidence="2">Uncharacterized protein</fullName>
    </submittedName>
</protein>
<feature type="non-terminal residue" evidence="2">
    <location>
        <position position="106"/>
    </location>
</feature>
<feature type="region of interest" description="Disordered" evidence="1">
    <location>
        <begin position="1"/>
        <end position="33"/>
    </location>
</feature>
<keyword evidence="3" id="KW-1185">Reference proteome</keyword>
<evidence type="ECO:0000313" key="2">
    <source>
        <dbReference type="EMBL" id="KAK5188126.1"/>
    </source>
</evidence>
<proteinExistence type="predicted"/>
<evidence type="ECO:0000313" key="3">
    <source>
        <dbReference type="Proteomes" id="UP001357485"/>
    </source>
</evidence>
<gene>
    <name evidence="2" type="ORF">LTR16_008705</name>
</gene>
<sequence length="106" mass="11530">ARRCESASATAATATTATARQPQSSSASPASTSWSALSTCTFSQWLYCGVLSFRLWSATFYRSGCRRQPSAILWSTRPTTTSSLWQSQHAPAFISATAQLRQFLRG</sequence>
<name>A0ABR0LK93_9PEZI</name>
<feature type="non-terminal residue" evidence="2">
    <location>
        <position position="1"/>
    </location>
</feature>
<evidence type="ECO:0000256" key="1">
    <source>
        <dbReference type="SAM" id="MobiDB-lite"/>
    </source>
</evidence>
<accession>A0ABR0LK93</accession>
<dbReference type="EMBL" id="JAVRRA010018533">
    <property type="protein sequence ID" value="KAK5188126.1"/>
    <property type="molecule type" value="Genomic_DNA"/>
</dbReference>
<reference evidence="2 3" key="1">
    <citation type="submission" date="2023-08" db="EMBL/GenBank/DDBJ databases">
        <title>Black Yeasts Isolated from many extreme environments.</title>
        <authorList>
            <person name="Coleine C."/>
            <person name="Stajich J.E."/>
            <person name="Selbmann L."/>
        </authorList>
    </citation>
    <scope>NUCLEOTIDE SEQUENCE [LARGE SCALE GENOMIC DNA]</scope>
    <source>
        <strain evidence="2 3">CCFEE 536</strain>
    </source>
</reference>
<comment type="caution">
    <text evidence="2">The sequence shown here is derived from an EMBL/GenBank/DDBJ whole genome shotgun (WGS) entry which is preliminary data.</text>
</comment>
<organism evidence="2 3">
    <name type="scientific">Cryomyces antarcticus</name>
    <dbReference type="NCBI Taxonomy" id="329879"/>
    <lineage>
        <taxon>Eukaryota</taxon>
        <taxon>Fungi</taxon>
        <taxon>Dikarya</taxon>
        <taxon>Ascomycota</taxon>
        <taxon>Pezizomycotina</taxon>
        <taxon>Dothideomycetes</taxon>
        <taxon>Dothideomycetes incertae sedis</taxon>
        <taxon>Cryomyces</taxon>
    </lineage>
</organism>
<dbReference type="Proteomes" id="UP001357485">
    <property type="component" value="Unassembled WGS sequence"/>
</dbReference>